<evidence type="ECO:0000313" key="3">
    <source>
        <dbReference type="Proteomes" id="UP001160390"/>
    </source>
</evidence>
<comment type="caution">
    <text evidence="2">The sequence shown here is derived from an EMBL/GenBank/DDBJ whole genome shotgun (WGS) entry which is preliminary data.</text>
</comment>
<gene>
    <name evidence="2" type="ORF">CCHLO57077_00014797</name>
</gene>
<feature type="region of interest" description="Disordered" evidence="1">
    <location>
        <begin position="80"/>
        <end position="106"/>
    </location>
</feature>
<feature type="compositionally biased region" description="Polar residues" evidence="1">
    <location>
        <begin position="87"/>
        <end position="106"/>
    </location>
</feature>
<keyword evidence="3" id="KW-1185">Reference proteome</keyword>
<evidence type="ECO:0000313" key="2">
    <source>
        <dbReference type="EMBL" id="CAI6082720.1"/>
    </source>
</evidence>
<protein>
    <submittedName>
        <fullName evidence="2">Uncharacterized protein</fullName>
    </submittedName>
</protein>
<dbReference type="EMBL" id="CABFNP030000733">
    <property type="protein sequence ID" value="CAI6082720.1"/>
    <property type="molecule type" value="Genomic_DNA"/>
</dbReference>
<proteinExistence type="predicted"/>
<organism evidence="2 3">
    <name type="scientific">Clonostachys chloroleuca</name>
    <dbReference type="NCBI Taxonomy" id="1926264"/>
    <lineage>
        <taxon>Eukaryota</taxon>
        <taxon>Fungi</taxon>
        <taxon>Dikarya</taxon>
        <taxon>Ascomycota</taxon>
        <taxon>Pezizomycotina</taxon>
        <taxon>Sordariomycetes</taxon>
        <taxon>Hypocreomycetidae</taxon>
        <taxon>Hypocreales</taxon>
        <taxon>Bionectriaceae</taxon>
        <taxon>Clonostachys</taxon>
    </lineage>
</organism>
<reference evidence="2" key="1">
    <citation type="submission" date="2023-01" db="EMBL/GenBank/DDBJ databases">
        <authorList>
            <person name="Piombo E."/>
        </authorList>
    </citation>
    <scope>NUCLEOTIDE SEQUENCE</scope>
</reference>
<dbReference type="Proteomes" id="UP001160390">
    <property type="component" value="Unassembled WGS sequence"/>
</dbReference>
<name>A0AA35LWC4_9HYPO</name>
<dbReference type="AlphaFoldDB" id="A0AA35LWC4"/>
<evidence type="ECO:0000256" key="1">
    <source>
        <dbReference type="SAM" id="MobiDB-lite"/>
    </source>
</evidence>
<accession>A0AA35LWC4</accession>
<sequence length="160" mass="18020">MSERVPPTQAFVYRSSPDYVDLTQVVPFQHKDCAQFLTSPSESCLRAKDRPHSPRQGACCPKNIKTRRSIILFNGRTGCTPKKTSSHQHALSRQSDNAGTSLSFQRSRTMEADGVLDGSSYRISLADTQEPCKAEVCLGAQATDWPTLWRHRPITYRIRH</sequence>